<dbReference type="AlphaFoldDB" id="A0A836HJ62"/>
<organism evidence="4 5">
    <name type="scientific">Porcisia hertigi</name>
    <dbReference type="NCBI Taxonomy" id="2761500"/>
    <lineage>
        <taxon>Eukaryota</taxon>
        <taxon>Discoba</taxon>
        <taxon>Euglenozoa</taxon>
        <taxon>Kinetoplastea</taxon>
        <taxon>Metakinetoplastina</taxon>
        <taxon>Trypanosomatida</taxon>
        <taxon>Trypanosomatidae</taxon>
        <taxon>Leishmaniinae</taxon>
        <taxon>Porcisia</taxon>
    </lineage>
</organism>
<protein>
    <recommendedName>
        <fullName evidence="1">Defective in cullin neddylation protein</fullName>
    </recommendedName>
</protein>
<dbReference type="PANTHER" id="PTHR12281">
    <property type="entry name" value="RP42 RELATED"/>
    <property type="match status" value="1"/>
</dbReference>
<keyword evidence="2" id="KW-0732">Signal</keyword>
<dbReference type="PROSITE" id="PS51229">
    <property type="entry name" value="DCUN1"/>
    <property type="match status" value="1"/>
</dbReference>
<dbReference type="OrthoDB" id="286637at2759"/>
<accession>A0A836HJ62</accession>
<dbReference type="GO" id="GO:0031624">
    <property type="term" value="F:ubiquitin conjugating enzyme binding"/>
    <property type="evidence" value="ECO:0007669"/>
    <property type="project" value="TreeGrafter"/>
</dbReference>
<evidence type="ECO:0000259" key="3">
    <source>
        <dbReference type="PROSITE" id="PS51229"/>
    </source>
</evidence>
<dbReference type="InterPro" id="IPR014764">
    <property type="entry name" value="DCN-prot"/>
</dbReference>
<dbReference type="PANTHER" id="PTHR12281:SF34">
    <property type="entry name" value="DEFECTIVE IN CULLIN NEDDYLATION PROTEIN"/>
    <property type="match status" value="1"/>
</dbReference>
<dbReference type="GO" id="GO:0032182">
    <property type="term" value="F:ubiquitin-like protein binding"/>
    <property type="evidence" value="ECO:0007669"/>
    <property type="project" value="TreeGrafter"/>
</dbReference>
<evidence type="ECO:0000256" key="2">
    <source>
        <dbReference type="SAM" id="SignalP"/>
    </source>
</evidence>
<proteinExistence type="predicted"/>
<name>A0A836HJ62_9TRYP</name>
<dbReference type="Gene3D" id="1.10.238.200">
    <property type="entry name" value="Cullin, PONY binding domain"/>
    <property type="match status" value="1"/>
</dbReference>
<dbReference type="RefSeq" id="XP_067754196.1">
    <property type="nucleotide sequence ID" value="XM_067898039.1"/>
</dbReference>
<dbReference type="Gene3D" id="1.10.238.10">
    <property type="entry name" value="EF-hand"/>
    <property type="match status" value="1"/>
</dbReference>
<feature type="domain" description="DCUN1" evidence="3">
    <location>
        <begin position="88"/>
        <end position="282"/>
    </location>
</feature>
<gene>
    <name evidence="4" type="ORF">JKF63_01996</name>
</gene>
<comment type="function">
    <text evidence="1">Neddylation of cullins play an essential role in the regulation of SCF-type complexes activity.</text>
</comment>
<dbReference type="InterPro" id="IPR042460">
    <property type="entry name" value="DCN1-like_PONY"/>
</dbReference>
<dbReference type="Pfam" id="PF03556">
    <property type="entry name" value="Cullin_binding"/>
    <property type="match status" value="1"/>
</dbReference>
<dbReference type="GO" id="GO:0097602">
    <property type="term" value="F:cullin family protein binding"/>
    <property type="evidence" value="ECO:0007669"/>
    <property type="project" value="TreeGrafter"/>
</dbReference>
<evidence type="ECO:0000256" key="1">
    <source>
        <dbReference type="RuleBase" id="RU410713"/>
    </source>
</evidence>
<dbReference type="EMBL" id="JAFJZO010000034">
    <property type="protein sequence ID" value="KAG5494161.1"/>
    <property type="molecule type" value="Genomic_DNA"/>
</dbReference>
<reference evidence="4 5" key="1">
    <citation type="submission" date="2021-02" db="EMBL/GenBank/DDBJ databases">
        <title>Porcisia hertigi Genome sequencing and assembly.</title>
        <authorList>
            <person name="Almutairi H."/>
            <person name="Gatherer D."/>
        </authorList>
    </citation>
    <scope>NUCLEOTIDE SEQUENCE [LARGE SCALE GENOMIC DNA]</scope>
    <source>
        <strain evidence="4 5">C119</strain>
    </source>
</reference>
<comment type="caution">
    <text evidence="4">The sequence shown here is derived from an EMBL/GenBank/DDBJ whole genome shotgun (WGS) entry which is preliminary data.</text>
</comment>
<dbReference type="GO" id="GO:0000151">
    <property type="term" value="C:ubiquitin ligase complex"/>
    <property type="evidence" value="ECO:0007669"/>
    <property type="project" value="TreeGrafter"/>
</dbReference>
<evidence type="ECO:0000313" key="5">
    <source>
        <dbReference type="Proteomes" id="UP000674318"/>
    </source>
</evidence>
<dbReference type="GeneID" id="94288116"/>
<dbReference type="KEGG" id="phet:94288116"/>
<keyword evidence="5" id="KW-1185">Reference proteome</keyword>
<dbReference type="Proteomes" id="UP000674318">
    <property type="component" value="Unassembled WGS sequence"/>
</dbReference>
<dbReference type="InterPro" id="IPR005176">
    <property type="entry name" value="PONY_dom"/>
</dbReference>
<dbReference type="GO" id="GO:0045116">
    <property type="term" value="P:protein neddylation"/>
    <property type="evidence" value="ECO:0007669"/>
    <property type="project" value="TreeGrafter"/>
</dbReference>
<feature type="signal peptide" evidence="2">
    <location>
        <begin position="1"/>
        <end position="18"/>
    </location>
</feature>
<evidence type="ECO:0000313" key="4">
    <source>
        <dbReference type="EMBL" id="KAG5494161.1"/>
    </source>
</evidence>
<sequence>MLYFCRVSFSLYFPCTLSAWTTWQQPCILCLLSNYSYATQRKMKNGSRTRASVVFPQEQRASVSITQSAPRPAASTGKGAAMQFVSKSARSEMEAAFDRLHALDKSVQSDSIGGKGLAQLLSEVGVSPLSLEYMVLVWKLGATQQGCIARPEWLKFVYAKCIESITQLRQKLGEWVKDVRENEGSFLLMYNYLYDYVRGEEDRHMTLGKAIKGWDIFFNGKERYAQWKAWAAVNLKGGVSRDLWRQLGIFFTMDSAAPQLSRDQVSALPWPSAIADFVDKDAAAQS</sequence>
<feature type="chain" id="PRO_5032765459" description="Defective in cullin neddylation protein" evidence="2">
    <location>
        <begin position="19"/>
        <end position="286"/>
    </location>
</feature>